<comment type="catalytic activity">
    <reaction evidence="5">
        <text>[molybdopterin-synthase sulfur-carrier protein]-C-terminal Gly-Gly + ATP + H(+) = [molybdopterin-synthase sulfur-carrier protein]-C-terminal Gly-Gly-AMP + diphosphate</text>
        <dbReference type="Rhea" id="RHEA:43616"/>
        <dbReference type="Rhea" id="RHEA-COMP:12159"/>
        <dbReference type="Rhea" id="RHEA-COMP:12202"/>
        <dbReference type="ChEBI" id="CHEBI:15378"/>
        <dbReference type="ChEBI" id="CHEBI:30616"/>
        <dbReference type="ChEBI" id="CHEBI:33019"/>
        <dbReference type="ChEBI" id="CHEBI:90618"/>
        <dbReference type="ChEBI" id="CHEBI:90778"/>
        <dbReference type="EC" id="2.7.7.80"/>
    </reaction>
</comment>
<keyword evidence="3" id="KW-0547">Nucleotide-binding</keyword>
<evidence type="ECO:0000256" key="10">
    <source>
        <dbReference type="ARBA" id="ARBA00075110"/>
    </source>
</evidence>
<organism evidence="15 19">
    <name type="scientific">Helicobacter ailurogastricus</name>
    <dbReference type="NCBI Taxonomy" id="1578720"/>
    <lineage>
        <taxon>Bacteria</taxon>
        <taxon>Pseudomonadati</taxon>
        <taxon>Campylobacterota</taxon>
        <taxon>Epsilonproteobacteria</taxon>
        <taxon>Campylobacterales</taxon>
        <taxon>Helicobacteraceae</taxon>
        <taxon>Helicobacter</taxon>
    </lineage>
</organism>
<dbReference type="GO" id="GO:0005524">
    <property type="term" value="F:ATP binding"/>
    <property type="evidence" value="ECO:0007669"/>
    <property type="project" value="UniProtKB-KW"/>
</dbReference>
<dbReference type="GO" id="GO:0061605">
    <property type="term" value="F:molybdopterin-synthase adenylyltransferase activity"/>
    <property type="evidence" value="ECO:0007669"/>
    <property type="project" value="UniProtKB-EC"/>
</dbReference>
<dbReference type="Gene3D" id="3.40.50.720">
    <property type="entry name" value="NAD(P)-binding Rossmann-like Domain"/>
    <property type="match status" value="1"/>
</dbReference>
<evidence type="ECO:0000256" key="4">
    <source>
        <dbReference type="ARBA" id="ARBA00022840"/>
    </source>
</evidence>
<evidence type="ECO:0000313" key="14">
    <source>
        <dbReference type="EMBL" id="CRF40491.1"/>
    </source>
</evidence>
<comment type="function">
    <text evidence="6">Catalyzes the adenylation by ATP of the carboxyl group of the C-terminal glycine of sulfur carrier protein MoaD.</text>
</comment>
<sequence length="256" mass="28361">MTESQKERYKRHLMLEDVGEEGQERLLRASVLVIGAGGLGSPNCFYLAAAGIGRIGILDFDIIELSNLQRQILHTTPEIHSSKVKSAERKMLALNPEVQVETHFEKLTATNALHLIQDYDFIIDATDNFAGKFLINDACVLANKPLSHAGIFKHHGQTITILPRKSACFACIFDKPPSVELNSVFKAGLFGVVPGVVGCIQASEAIKYFLGFPLLTNQLLHVDTKNMDFRKISVQRNEECRVCGKHGIQALTDYPQ</sequence>
<evidence type="ECO:0000313" key="19">
    <source>
        <dbReference type="Proteomes" id="UP000045175"/>
    </source>
</evidence>
<evidence type="ECO:0000256" key="1">
    <source>
        <dbReference type="ARBA" id="ARBA00009919"/>
    </source>
</evidence>
<reference evidence="18 19" key="3">
    <citation type="submission" date="2014-12" db="EMBL/GenBank/DDBJ databases">
        <authorList>
            <person name="Jaenicke S."/>
        </authorList>
    </citation>
    <scope>NUCLEOTIDE SEQUENCE [LARGE SCALE GENOMIC DNA]</scope>
</reference>
<keyword evidence="4" id="KW-0067">ATP-binding</keyword>
<dbReference type="InterPro" id="IPR000594">
    <property type="entry name" value="ThiF_NAD_FAD-bd"/>
</dbReference>
<evidence type="ECO:0000256" key="11">
    <source>
        <dbReference type="ARBA" id="ARBA00075328"/>
    </source>
</evidence>
<dbReference type="PANTHER" id="PTHR10953">
    <property type="entry name" value="UBIQUITIN-ACTIVATING ENZYME E1"/>
    <property type="match status" value="1"/>
</dbReference>
<evidence type="ECO:0000256" key="5">
    <source>
        <dbReference type="ARBA" id="ARBA00052218"/>
    </source>
</evidence>
<evidence type="ECO:0000259" key="13">
    <source>
        <dbReference type="Pfam" id="PF00899"/>
    </source>
</evidence>
<comment type="similarity">
    <text evidence="1">Belongs to the HesA/MoeB/ThiF family.</text>
</comment>
<keyword evidence="2 15" id="KW-0808">Transferase</keyword>
<evidence type="ECO:0000256" key="8">
    <source>
        <dbReference type="ARBA" id="ARBA00066884"/>
    </source>
</evidence>
<evidence type="ECO:0000256" key="6">
    <source>
        <dbReference type="ARBA" id="ARBA00055169"/>
    </source>
</evidence>
<reference evidence="15" key="1">
    <citation type="submission" date="2014-12" db="EMBL/GenBank/DDBJ databases">
        <title>Whole genome sequences of four Staphylococcus schleiferi canine isolates.</title>
        <authorList>
            <person name="Misic A.M."/>
            <person name="Cain C."/>
            <person name="Morris D.O."/>
            <person name="Rankin S."/>
            <person name="Beiting D."/>
        </authorList>
    </citation>
    <scope>NUCLEOTIDE SEQUENCE</scope>
    <source>
        <strain evidence="14">ASB11</strain>
        <strain evidence="15">ASB13</strain>
        <strain evidence="16">ASB9</strain>
    </source>
</reference>
<reference evidence="17" key="2">
    <citation type="submission" date="2014-12" db="EMBL/GenBank/DDBJ databases">
        <authorList>
            <person name="Smet A."/>
        </authorList>
    </citation>
    <scope>NUCLEOTIDE SEQUENCE [LARGE SCALE GENOMIC DNA]</scope>
</reference>
<comment type="subunit">
    <text evidence="7">Homodimer. Forms a stable heterotetrameric complex of 2 MoeB and 2 MoaD during adenylation of MoaD.</text>
</comment>
<dbReference type="PANTHER" id="PTHR10953:SF102">
    <property type="entry name" value="ADENYLYLTRANSFERASE AND SULFURTRANSFERASE MOCS3"/>
    <property type="match status" value="1"/>
</dbReference>
<evidence type="ECO:0000313" key="16">
    <source>
        <dbReference type="EMBL" id="CRF44839.1"/>
    </source>
</evidence>
<gene>
    <name evidence="14" type="ORF">HAL011_02500</name>
    <name evidence="15" type="ORF">HAL013_09910</name>
    <name evidence="16" type="ORF">HAL09_14540</name>
</gene>
<dbReference type="AlphaFoldDB" id="A0A0K2XB47"/>
<dbReference type="InterPro" id="IPR035985">
    <property type="entry name" value="Ubiquitin-activating_enz"/>
</dbReference>
<evidence type="ECO:0000256" key="2">
    <source>
        <dbReference type="ARBA" id="ARBA00022679"/>
    </source>
</evidence>
<dbReference type="EMBL" id="CDMN01000060">
    <property type="protein sequence ID" value="CRF44839.1"/>
    <property type="molecule type" value="Genomic_DNA"/>
</dbReference>
<evidence type="ECO:0000313" key="18">
    <source>
        <dbReference type="Proteomes" id="UP000041394"/>
    </source>
</evidence>
<dbReference type="Proteomes" id="UP000041394">
    <property type="component" value="Unassembled WGS sequence"/>
</dbReference>
<dbReference type="CDD" id="cd00757">
    <property type="entry name" value="ThiF_MoeB_HesA_family"/>
    <property type="match status" value="1"/>
</dbReference>
<name>A0A0K2XB47_9HELI</name>
<proteinExistence type="inferred from homology"/>
<dbReference type="STRING" id="1578720.HAL011_02500"/>
<dbReference type="OrthoDB" id="9804286at2"/>
<dbReference type="Pfam" id="PF00899">
    <property type="entry name" value="ThiF"/>
    <property type="match status" value="1"/>
</dbReference>
<dbReference type="GO" id="GO:0008146">
    <property type="term" value="F:sulfotransferase activity"/>
    <property type="evidence" value="ECO:0007669"/>
    <property type="project" value="TreeGrafter"/>
</dbReference>
<dbReference type="RefSeq" id="WP_053941395.1">
    <property type="nucleotide sequence ID" value="NZ_CDMH01000046.1"/>
</dbReference>
<dbReference type="InterPro" id="IPR045886">
    <property type="entry name" value="ThiF/MoeB/HesA"/>
</dbReference>
<dbReference type="GO" id="GO:0008641">
    <property type="term" value="F:ubiquitin-like modifier activating enzyme activity"/>
    <property type="evidence" value="ECO:0007669"/>
    <property type="project" value="InterPro"/>
</dbReference>
<dbReference type="EMBL" id="CDMH01000046">
    <property type="protein sequence ID" value="CRF42783.1"/>
    <property type="molecule type" value="Genomic_DNA"/>
</dbReference>
<evidence type="ECO:0000256" key="12">
    <source>
        <dbReference type="ARBA" id="ARBA00078531"/>
    </source>
</evidence>
<dbReference type="Proteomes" id="UP000038622">
    <property type="component" value="Unassembled WGS sequence"/>
</dbReference>
<keyword evidence="17" id="KW-1185">Reference proteome</keyword>
<dbReference type="EC" id="2.7.7.80" evidence="8"/>
<dbReference type="GO" id="GO:0005829">
    <property type="term" value="C:cytosol"/>
    <property type="evidence" value="ECO:0007669"/>
    <property type="project" value="TreeGrafter"/>
</dbReference>
<feature type="domain" description="THIF-type NAD/FAD binding fold" evidence="13">
    <location>
        <begin position="9"/>
        <end position="242"/>
    </location>
</feature>
<evidence type="ECO:0000256" key="3">
    <source>
        <dbReference type="ARBA" id="ARBA00022741"/>
    </source>
</evidence>
<evidence type="ECO:0000313" key="17">
    <source>
        <dbReference type="Proteomes" id="UP000038622"/>
    </source>
</evidence>
<dbReference type="GO" id="GO:0004792">
    <property type="term" value="F:thiosulfate-cyanide sulfurtransferase activity"/>
    <property type="evidence" value="ECO:0007669"/>
    <property type="project" value="TreeGrafter"/>
</dbReference>
<dbReference type="Proteomes" id="UP000045175">
    <property type="component" value="Unassembled WGS sequence"/>
</dbReference>
<dbReference type="FunFam" id="3.40.50.720:FF:000033">
    <property type="entry name" value="Adenylyltransferase and sulfurtransferase MOCS3"/>
    <property type="match status" value="1"/>
</dbReference>
<evidence type="ECO:0000256" key="9">
    <source>
        <dbReference type="ARBA" id="ARBA00073635"/>
    </source>
</evidence>
<evidence type="ECO:0000313" key="15">
    <source>
        <dbReference type="EMBL" id="CRF42783.1"/>
    </source>
</evidence>
<dbReference type="EMBL" id="CDML01000008">
    <property type="protein sequence ID" value="CRF40491.1"/>
    <property type="molecule type" value="Genomic_DNA"/>
</dbReference>
<accession>A0A0K2XB47</accession>
<dbReference type="SUPFAM" id="SSF69572">
    <property type="entry name" value="Activating enzymes of the ubiquitin-like proteins"/>
    <property type="match status" value="1"/>
</dbReference>
<evidence type="ECO:0000256" key="7">
    <source>
        <dbReference type="ARBA" id="ARBA00063809"/>
    </source>
</evidence>
<keyword evidence="15" id="KW-0548">Nucleotidyltransferase</keyword>
<protein>
    <recommendedName>
        <fullName evidence="9">Molybdopterin-synthase adenylyltransferase</fullName>
        <ecNumber evidence="8">2.7.7.80</ecNumber>
    </recommendedName>
    <alternativeName>
        <fullName evidence="12">MoaD protein adenylase</fullName>
    </alternativeName>
    <alternativeName>
        <fullName evidence="10">Molybdopterin-converting factor subunit 1 adenylase</fullName>
    </alternativeName>
    <alternativeName>
        <fullName evidence="11">Sulfur carrier protein MoaD adenylyltransferase</fullName>
    </alternativeName>
</protein>